<dbReference type="EMBL" id="LCIH01000007">
    <property type="protein sequence ID" value="KKT51862.1"/>
    <property type="molecule type" value="Genomic_DNA"/>
</dbReference>
<dbReference type="InterPro" id="IPR018988">
    <property type="entry name" value="DUF2000"/>
</dbReference>
<dbReference type="STRING" id="1618387.UW44_C0007G0037"/>
<dbReference type="Proteomes" id="UP000034006">
    <property type="component" value="Unassembled WGS sequence"/>
</dbReference>
<gene>
    <name evidence="1" type="ORF">UW44_C0007G0037</name>
</gene>
<dbReference type="PIRSF" id="PIRSF033736">
    <property type="entry name" value="UCP033763"/>
    <property type="match status" value="1"/>
</dbReference>
<dbReference type="InterPro" id="IPR023476">
    <property type="entry name" value="Pep_tRNA_hydro_II_dom_sf"/>
</dbReference>
<dbReference type="InterPro" id="IPR017021">
    <property type="entry name" value="UCP033763"/>
</dbReference>
<dbReference type="Pfam" id="PF09391">
    <property type="entry name" value="DUF2000"/>
    <property type="match status" value="1"/>
</dbReference>
<sequence>MIIWVLGLVIQSDDKIGRMDLSNFPDENSKRFVAVLNKKMEIGKLMNALGHTTAGLSREIESLEEMCFINYEDKDGGVHPSQSHYPFIVLSADNSNQIRKVRNEAIARKIPFMDFTSTMSIGTSQEQVDTTASTLESELDYWGICLFGKTEELKEITGKFSLFR</sequence>
<dbReference type="SUPFAM" id="SSF102462">
    <property type="entry name" value="Peptidyl-tRNA hydrolase II"/>
    <property type="match status" value="1"/>
</dbReference>
<comment type="caution">
    <text evidence="1">The sequence shown here is derived from an EMBL/GenBank/DDBJ whole genome shotgun (WGS) entry which is preliminary data.</text>
</comment>
<reference evidence="1 2" key="1">
    <citation type="journal article" date="2015" name="Nature">
        <title>rRNA introns, odd ribosomes, and small enigmatic genomes across a large radiation of phyla.</title>
        <authorList>
            <person name="Brown C.T."/>
            <person name="Hug L.A."/>
            <person name="Thomas B.C."/>
            <person name="Sharon I."/>
            <person name="Castelle C.J."/>
            <person name="Singh A."/>
            <person name="Wilkins M.J."/>
            <person name="Williams K.H."/>
            <person name="Banfield J.F."/>
        </authorList>
    </citation>
    <scope>NUCLEOTIDE SEQUENCE [LARGE SCALE GENOMIC DNA]</scope>
</reference>
<dbReference type="Gene3D" id="3.40.1490.10">
    <property type="entry name" value="Bit1"/>
    <property type="match status" value="1"/>
</dbReference>
<proteinExistence type="predicted"/>
<evidence type="ECO:0000313" key="1">
    <source>
        <dbReference type="EMBL" id="KKT51862.1"/>
    </source>
</evidence>
<evidence type="ECO:0000313" key="2">
    <source>
        <dbReference type="Proteomes" id="UP000034006"/>
    </source>
</evidence>
<dbReference type="AlphaFoldDB" id="A0A0G1K6A3"/>
<organism evidence="1 2">
    <name type="scientific">Candidatus Collierbacteria bacterium GW2011_GWB2_44_22</name>
    <dbReference type="NCBI Taxonomy" id="1618387"/>
    <lineage>
        <taxon>Bacteria</taxon>
        <taxon>Candidatus Collieribacteriota</taxon>
    </lineage>
</organism>
<evidence type="ECO:0008006" key="3">
    <source>
        <dbReference type="Google" id="ProtNLM"/>
    </source>
</evidence>
<accession>A0A0G1K6A3</accession>
<protein>
    <recommendedName>
        <fullName evidence="3">DUF2000 domain-containing protein</fullName>
    </recommendedName>
</protein>
<name>A0A0G1K6A3_9BACT</name>